<accession>A0A3B0TFR9</accession>
<sequence>MTNSRILMIVFGVTALVASFGAAFLALSVFDGNEPAGLATEAQANQPAPSDPPPANSAQTEPPVQTAQAQGQRQPRREGFPNSPGEAANQGGIMSGKGFLKNQHGDWSELCQADTGPGADRCILVQNIESANRPGFGLATVVRKVPGKTGPTAMMHIYVPLGIYLPKGLGLQIDDQLIGNTPFWSCIPFQCEARVTLPPELIAQLGQGQRALYAVYENPTKGTVLPISLDGFAEGLQALKPFVPDAGSSLDAPALPN</sequence>
<feature type="region of interest" description="Disordered" evidence="1">
    <location>
        <begin position="41"/>
        <end position="95"/>
    </location>
</feature>
<dbReference type="AlphaFoldDB" id="A0A3B0TFR9"/>
<protein>
    <submittedName>
        <fullName evidence="3">Uncharacterized protein</fullName>
    </submittedName>
</protein>
<evidence type="ECO:0000313" key="3">
    <source>
        <dbReference type="EMBL" id="VAW16768.1"/>
    </source>
</evidence>
<gene>
    <name evidence="3" type="ORF">MNBD_ALPHA09-1821</name>
</gene>
<dbReference type="EMBL" id="UOEM01000099">
    <property type="protein sequence ID" value="VAW16768.1"/>
    <property type="molecule type" value="Genomic_DNA"/>
</dbReference>
<reference evidence="3" key="1">
    <citation type="submission" date="2018-06" db="EMBL/GenBank/DDBJ databases">
        <authorList>
            <person name="Zhirakovskaya E."/>
        </authorList>
    </citation>
    <scope>NUCLEOTIDE SEQUENCE</scope>
</reference>
<keyword evidence="2" id="KW-0472">Membrane</keyword>
<organism evidence="3">
    <name type="scientific">hydrothermal vent metagenome</name>
    <dbReference type="NCBI Taxonomy" id="652676"/>
    <lineage>
        <taxon>unclassified sequences</taxon>
        <taxon>metagenomes</taxon>
        <taxon>ecological metagenomes</taxon>
    </lineage>
</organism>
<keyword evidence="2" id="KW-0812">Transmembrane</keyword>
<dbReference type="Gene3D" id="2.60.40.1880">
    <property type="entry name" value="Invasion associated locus B (IalB) protein"/>
    <property type="match status" value="1"/>
</dbReference>
<feature type="compositionally biased region" description="Polar residues" evidence="1">
    <location>
        <begin position="60"/>
        <end position="73"/>
    </location>
</feature>
<name>A0A3B0TFR9_9ZZZZ</name>
<evidence type="ECO:0000256" key="1">
    <source>
        <dbReference type="SAM" id="MobiDB-lite"/>
    </source>
</evidence>
<keyword evidence="2" id="KW-1133">Transmembrane helix</keyword>
<feature type="transmembrane region" description="Helical" evidence="2">
    <location>
        <begin position="7"/>
        <end position="30"/>
    </location>
</feature>
<dbReference type="Pfam" id="PF06776">
    <property type="entry name" value="IalB"/>
    <property type="match status" value="1"/>
</dbReference>
<evidence type="ECO:0000256" key="2">
    <source>
        <dbReference type="SAM" id="Phobius"/>
    </source>
</evidence>
<dbReference type="InterPro" id="IPR010642">
    <property type="entry name" value="Invasion_prot_B"/>
</dbReference>
<proteinExistence type="predicted"/>
<dbReference type="InterPro" id="IPR038696">
    <property type="entry name" value="IalB_sf"/>
</dbReference>